<name>A0AAV7WBD8_PLEWA</name>
<organism evidence="2 3">
    <name type="scientific">Pleurodeles waltl</name>
    <name type="common">Iberian ribbed newt</name>
    <dbReference type="NCBI Taxonomy" id="8319"/>
    <lineage>
        <taxon>Eukaryota</taxon>
        <taxon>Metazoa</taxon>
        <taxon>Chordata</taxon>
        <taxon>Craniata</taxon>
        <taxon>Vertebrata</taxon>
        <taxon>Euteleostomi</taxon>
        <taxon>Amphibia</taxon>
        <taxon>Batrachia</taxon>
        <taxon>Caudata</taxon>
        <taxon>Salamandroidea</taxon>
        <taxon>Salamandridae</taxon>
        <taxon>Pleurodelinae</taxon>
        <taxon>Pleurodeles</taxon>
    </lineage>
</organism>
<sequence length="93" mass="10623">MEEDGGDTEVTRGEKHGQEENPSENGRRRAHRKGNPQPSNQRIVKKKSVRESLETRHIPGGFIRTGKMTNPEDTKNVADRLPDLFVLHIRRVV</sequence>
<proteinExistence type="predicted"/>
<evidence type="ECO:0000313" key="2">
    <source>
        <dbReference type="EMBL" id="KAJ1211297.1"/>
    </source>
</evidence>
<evidence type="ECO:0000313" key="3">
    <source>
        <dbReference type="Proteomes" id="UP001066276"/>
    </source>
</evidence>
<dbReference type="EMBL" id="JANPWB010000002">
    <property type="protein sequence ID" value="KAJ1211297.1"/>
    <property type="molecule type" value="Genomic_DNA"/>
</dbReference>
<comment type="caution">
    <text evidence="2">The sequence shown here is derived from an EMBL/GenBank/DDBJ whole genome shotgun (WGS) entry which is preliminary data.</text>
</comment>
<keyword evidence="3" id="KW-1185">Reference proteome</keyword>
<dbReference type="AlphaFoldDB" id="A0AAV7WBD8"/>
<gene>
    <name evidence="2" type="ORF">NDU88_006658</name>
</gene>
<feature type="region of interest" description="Disordered" evidence="1">
    <location>
        <begin position="1"/>
        <end position="75"/>
    </location>
</feature>
<dbReference type="Proteomes" id="UP001066276">
    <property type="component" value="Chromosome 1_2"/>
</dbReference>
<reference evidence="2" key="1">
    <citation type="journal article" date="2022" name="bioRxiv">
        <title>Sequencing and chromosome-scale assembly of the giantPleurodeles waltlgenome.</title>
        <authorList>
            <person name="Brown T."/>
            <person name="Elewa A."/>
            <person name="Iarovenko S."/>
            <person name="Subramanian E."/>
            <person name="Araus A.J."/>
            <person name="Petzold A."/>
            <person name="Susuki M."/>
            <person name="Suzuki K.-i.T."/>
            <person name="Hayashi T."/>
            <person name="Toyoda A."/>
            <person name="Oliveira C."/>
            <person name="Osipova E."/>
            <person name="Leigh N.D."/>
            <person name="Simon A."/>
            <person name="Yun M.H."/>
        </authorList>
    </citation>
    <scope>NUCLEOTIDE SEQUENCE</scope>
    <source>
        <strain evidence="2">20211129_DDA</strain>
        <tissue evidence="2">Liver</tissue>
    </source>
</reference>
<protein>
    <submittedName>
        <fullName evidence="2">Uncharacterized protein</fullName>
    </submittedName>
</protein>
<evidence type="ECO:0000256" key="1">
    <source>
        <dbReference type="SAM" id="MobiDB-lite"/>
    </source>
</evidence>
<feature type="compositionally biased region" description="Basic and acidic residues" evidence="1">
    <location>
        <begin position="9"/>
        <end position="19"/>
    </location>
</feature>
<accession>A0AAV7WBD8</accession>